<evidence type="ECO:0000313" key="2">
    <source>
        <dbReference type="EMBL" id="KAJ3049862.1"/>
    </source>
</evidence>
<evidence type="ECO:0000259" key="1">
    <source>
        <dbReference type="Pfam" id="PF06985"/>
    </source>
</evidence>
<name>A0AAD5SBP5_9FUNG</name>
<dbReference type="InterPro" id="IPR010730">
    <property type="entry name" value="HET"/>
</dbReference>
<protein>
    <recommendedName>
        <fullName evidence="1">Heterokaryon incompatibility domain-containing protein</fullName>
    </recommendedName>
</protein>
<reference evidence="2" key="1">
    <citation type="submission" date="2020-05" db="EMBL/GenBank/DDBJ databases">
        <title>Phylogenomic resolution of chytrid fungi.</title>
        <authorList>
            <person name="Stajich J.E."/>
            <person name="Amses K."/>
            <person name="Simmons R."/>
            <person name="Seto K."/>
            <person name="Myers J."/>
            <person name="Bonds A."/>
            <person name="Quandt C.A."/>
            <person name="Barry K."/>
            <person name="Liu P."/>
            <person name="Grigoriev I."/>
            <person name="Longcore J.E."/>
            <person name="James T.Y."/>
        </authorList>
    </citation>
    <scope>NUCLEOTIDE SEQUENCE</scope>
    <source>
        <strain evidence="2">JEL0318</strain>
    </source>
</reference>
<dbReference type="EMBL" id="JADGJD010000585">
    <property type="protein sequence ID" value="KAJ3049862.1"/>
    <property type="molecule type" value="Genomic_DNA"/>
</dbReference>
<dbReference type="Pfam" id="PF06985">
    <property type="entry name" value="HET"/>
    <property type="match status" value="1"/>
</dbReference>
<accession>A0AAD5SBP5</accession>
<dbReference type="InterPro" id="IPR052895">
    <property type="entry name" value="HetReg/Transcr_Mod"/>
</dbReference>
<gene>
    <name evidence="2" type="ORF">HK097_009151</name>
</gene>
<comment type="caution">
    <text evidence="2">The sequence shown here is derived from an EMBL/GenBank/DDBJ whole genome shotgun (WGS) entry which is preliminary data.</text>
</comment>
<proteinExistence type="predicted"/>
<feature type="domain" description="Heterokaryon incompatibility" evidence="1">
    <location>
        <begin position="3"/>
        <end position="101"/>
    </location>
</feature>
<dbReference type="PANTHER" id="PTHR24148">
    <property type="entry name" value="ANKYRIN REPEAT DOMAIN-CONTAINING PROTEIN 39 HOMOLOG-RELATED"/>
    <property type="match status" value="1"/>
</dbReference>
<keyword evidence="3" id="KW-1185">Reference proteome</keyword>
<dbReference type="PANTHER" id="PTHR24148:SF64">
    <property type="entry name" value="HETEROKARYON INCOMPATIBILITY DOMAIN-CONTAINING PROTEIN"/>
    <property type="match status" value="1"/>
</dbReference>
<sequence>MPVWFDIYSINQNDKADIETQALAMFDIFKNASQTLIVLPCRDIPNDMFPFTVDSFFGRLATDYYDKKFRQEFEARVSYNMERNLQSNLFGYHSRVWTLQEHLLANNPVYVCECGECLDYVDGHALIDGVTAKMGDHLQIQLHIDTIIGALRDALFPSSVWRQEGAALPVLDKQKLLSQLHRRKTTEACDYIYAVYKLFYPNMICQFGDDVRGIALRLMTRLQQDGLFAVGGGVGPVYRWLPGAALHVFCEGWGQLERYLRETELGQESWVRVLCIADVCSELATPPSDPDSIDLGLHGPYRPLKKRQRRIGCADDCGDISERIIGFRRSQIADYATLNVLALELLVDSVLACDSDFLERFDNTADIRRFIQNVTATSDSDVCAAGCLGSDGFTTFENEERDHDFWLMVLHATFHWIEEVDGAETSNNLRNTAAVVLRDLILTDNRYEHLLVTDEEGYDRYAVLKVYREDDHPQSYAECDCCVPVWSPGILFLAHGFTGNDATPCPRTASLTICSDFQKGKD</sequence>
<organism evidence="2 3">
    <name type="scientific">Rhizophlyctis rosea</name>
    <dbReference type="NCBI Taxonomy" id="64517"/>
    <lineage>
        <taxon>Eukaryota</taxon>
        <taxon>Fungi</taxon>
        <taxon>Fungi incertae sedis</taxon>
        <taxon>Chytridiomycota</taxon>
        <taxon>Chytridiomycota incertae sedis</taxon>
        <taxon>Chytridiomycetes</taxon>
        <taxon>Rhizophlyctidales</taxon>
        <taxon>Rhizophlyctidaceae</taxon>
        <taxon>Rhizophlyctis</taxon>
    </lineage>
</organism>
<dbReference type="AlphaFoldDB" id="A0AAD5SBP5"/>
<evidence type="ECO:0000313" key="3">
    <source>
        <dbReference type="Proteomes" id="UP001212841"/>
    </source>
</evidence>
<dbReference type="Proteomes" id="UP001212841">
    <property type="component" value="Unassembled WGS sequence"/>
</dbReference>